<dbReference type="Pfam" id="PF20065">
    <property type="entry name" value="DUF6464"/>
    <property type="match status" value="1"/>
</dbReference>
<evidence type="ECO:0000313" key="1">
    <source>
        <dbReference type="EMBL" id="AZB71424.1"/>
    </source>
</evidence>
<proteinExistence type="predicted"/>
<dbReference type="InterPro" id="IPR045589">
    <property type="entry name" value="DUF6464"/>
</dbReference>
<dbReference type="EMBL" id="CP030139">
    <property type="protein sequence ID" value="AZB71424.1"/>
    <property type="molecule type" value="Genomic_DNA"/>
</dbReference>
<accession>A0AAN1QL26</accession>
<dbReference type="RefSeq" id="WP_208674706.1">
    <property type="nucleotide sequence ID" value="NZ_CP030139.2"/>
</dbReference>
<name>A0AAN1QL26_SYNEL</name>
<reference evidence="1 2" key="1">
    <citation type="journal article" date="2018" name="Sci. Rep.">
        <title>Genome Features and Biochemical Characteristics of a Robust, Fast Growing and Naturally Transformable Cyanobacterium Synechococcus elongatus PCC 11801 Isolated from India.</title>
        <authorList>
            <person name="Jaiswal D."/>
            <person name="Sengupta A."/>
            <person name="Sohoni S."/>
            <person name="Sengupta S."/>
            <person name="Phadnavis A.G."/>
            <person name="Pakrasi H.B."/>
            <person name="Wangikar P.P."/>
        </authorList>
    </citation>
    <scope>NUCLEOTIDE SEQUENCE [LARGE SCALE GENOMIC DNA]</scope>
    <source>
        <strain evidence="1 2">PCC 11801</strain>
    </source>
</reference>
<dbReference type="AlphaFoldDB" id="A0AAN1QL26"/>
<protein>
    <submittedName>
        <fullName evidence="1">DUF6464 family protein</fullName>
    </submittedName>
</protein>
<gene>
    <name evidence="1" type="ORF">DOP62_00610</name>
</gene>
<dbReference type="Proteomes" id="UP000267249">
    <property type="component" value="Chromosome"/>
</dbReference>
<sequence>MTELWLHAGLPTDVFLAKNQQHLGSLQLDWLPQPGSHVEVADRTYAVLERRHRYQYRAGAYRLSQMSLYVQAAARPNERSFWQGRWVIGDSSCLYNAHSELLRCAVHPEGPCAGCRSYEARSPETNI</sequence>
<organism evidence="1 2">
    <name type="scientific">Synechococcus elongatus PCC 11801</name>
    <dbReference type="NCBI Taxonomy" id="2219813"/>
    <lineage>
        <taxon>Bacteria</taxon>
        <taxon>Bacillati</taxon>
        <taxon>Cyanobacteriota</taxon>
        <taxon>Cyanophyceae</taxon>
        <taxon>Synechococcales</taxon>
        <taxon>Synechococcaceae</taxon>
        <taxon>Synechococcus</taxon>
    </lineage>
</organism>
<evidence type="ECO:0000313" key="2">
    <source>
        <dbReference type="Proteomes" id="UP000267249"/>
    </source>
</evidence>